<evidence type="ECO:0000256" key="2">
    <source>
        <dbReference type="SAM" id="MobiDB-lite"/>
    </source>
</evidence>
<evidence type="ECO:0000313" key="4">
    <source>
        <dbReference type="Proteomes" id="UP000037237"/>
    </source>
</evidence>
<accession>A0A0M0BSY7</accession>
<comment type="caution">
    <text evidence="3">The sequence shown here is derived from an EMBL/GenBank/DDBJ whole genome shotgun (WGS) entry which is preliminary data.</text>
</comment>
<evidence type="ECO:0000256" key="1">
    <source>
        <dbReference type="SAM" id="Coils"/>
    </source>
</evidence>
<feature type="coiled-coil region" evidence="1">
    <location>
        <begin position="140"/>
        <end position="170"/>
    </location>
</feature>
<dbReference type="EMBL" id="LFWU01000092">
    <property type="protein sequence ID" value="KON31712.1"/>
    <property type="molecule type" value="Genomic_DNA"/>
</dbReference>
<feature type="compositionally biased region" description="Basic residues" evidence="2">
    <location>
        <begin position="101"/>
        <end position="120"/>
    </location>
</feature>
<keyword evidence="1" id="KW-0175">Coiled coil</keyword>
<feature type="region of interest" description="Disordered" evidence="2">
    <location>
        <begin position="96"/>
        <end position="120"/>
    </location>
</feature>
<evidence type="ECO:0000313" key="3">
    <source>
        <dbReference type="EMBL" id="KON31712.1"/>
    </source>
</evidence>
<name>A0A0M0BSY7_9ARCH</name>
<gene>
    <name evidence="3" type="ORF">AC477_03950</name>
</gene>
<dbReference type="Proteomes" id="UP000037237">
    <property type="component" value="Unassembled WGS sequence"/>
</dbReference>
<proteinExistence type="predicted"/>
<organism evidence="3 4">
    <name type="scientific">miscellaneous Crenarchaeota group-1 archaeon SG8-32-1</name>
    <dbReference type="NCBI Taxonomy" id="1685124"/>
    <lineage>
        <taxon>Archaea</taxon>
        <taxon>Candidatus Bathyarchaeota</taxon>
        <taxon>MCG-1</taxon>
    </lineage>
</organism>
<protein>
    <submittedName>
        <fullName evidence="3">Uncharacterized protein</fullName>
    </submittedName>
</protein>
<dbReference type="AlphaFoldDB" id="A0A0M0BSY7"/>
<reference evidence="3 4" key="1">
    <citation type="submission" date="2015-06" db="EMBL/GenBank/DDBJ databases">
        <title>New insights into the roles of widespread benthic archaea in carbon and nitrogen cycling.</title>
        <authorList>
            <person name="Lazar C.S."/>
            <person name="Baker B.J."/>
            <person name="Seitz K.W."/>
            <person name="Hyde A.S."/>
            <person name="Dick G.J."/>
            <person name="Hinrichs K.-U."/>
            <person name="Teske A.P."/>
        </authorList>
    </citation>
    <scope>NUCLEOTIDE SEQUENCE [LARGE SCALE GENOMIC DNA]</scope>
    <source>
        <strain evidence="3">SG8-32-1</strain>
    </source>
</reference>
<sequence>MYFKVTHKSLVFHITKIMIIKIRNKKAIRINFPKMVNNVVTEIRNFFSLVELSEYIEQEISSCESIREEYGERLGSLLRKNEQTCGDNKEFKELSGLQKNSKSKKSDKKKKGKGKGKKKTKSGWINYNEIMLSTEYNGEAQILFEVIEQLKAKISRLEKIKDEIMGLKRLGLDENVVYMTYINEEIPEKIVLHKLEGNEMKEKFNFAASFSLTVQNE</sequence>